<name>A0A6H9FV55_MICAE</name>
<sequence length="69" mass="8525">MKPYSLDLRQKIIETYEENIAFPKLVRYAYFLSFCLLHECLKPITFVPQQTEKRYKFRVDRIESNKYRD</sequence>
<gene>
    <name evidence="1" type="ORF">NIES3787_26580</name>
</gene>
<dbReference type="AlphaFoldDB" id="A0A6H9FV55"/>
<reference evidence="1 2" key="1">
    <citation type="submission" date="2019-02" db="EMBL/GenBank/DDBJ databases">
        <title>Draft genome sequence of Arthrospira platensis NIES-3787.</title>
        <authorList>
            <person name="Yamaguchi H."/>
            <person name="Suzuki S."/>
            <person name="Kawachi M."/>
        </authorList>
    </citation>
    <scope>NUCLEOTIDE SEQUENCE [LARGE SCALE GENOMIC DNA]</scope>
    <source>
        <strain evidence="1 2">NIES-3787</strain>
    </source>
</reference>
<protein>
    <submittedName>
        <fullName evidence="1">Uncharacterized protein</fullName>
    </submittedName>
</protein>
<evidence type="ECO:0000313" key="2">
    <source>
        <dbReference type="Proteomes" id="UP000438874"/>
    </source>
</evidence>
<dbReference type="Proteomes" id="UP000438874">
    <property type="component" value="Unassembled WGS sequence"/>
</dbReference>
<comment type="caution">
    <text evidence="1">The sequence shown here is derived from an EMBL/GenBank/DDBJ whole genome shotgun (WGS) entry which is preliminary data.</text>
</comment>
<organism evidence="1 2">
    <name type="scientific">Microcystis aeruginosa NIES-3787</name>
    <dbReference type="NCBI Taxonomy" id="2517782"/>
    <lineage>
        <taxon>Bacteria</taxon>
        <taxon>Bacillati</taxon>
        <taxon>Cyanobacteriota</taxon>
        <taxon>Cyanophyceae</taxon>
        <taxon>Oscillatoriophycideae</taxon>
        <taxon>Chroococcales</taxon>
        <taxon>Microcystaceae</taxon>
        <taxon>Microcystis</taxon>
    </lineage>
</organism>
<evidence type="ECO:0000313" key="1">
    <source>
        <dbReference type="EMBL" id="GCL46958.1"/>
    </source>
</evidence>
<dbReference type="EMBL" id="BJCH01000030">
    <property type="protein sequence ID" value="GCL46958.1"/>
    <property type="molecule type" value="Genomic_DNA"/>
</dbReference>
<accession>A0A6H9FV55</accession>
<proteinExistence type="predicted"/>